<comment type="caution">
    <text evidence="1">The sequence shown here is derived from an EMBL/GenBank/DDBJ whole genome shotgun (WGS) entry which is preliminary data.</text>
</comment>
<organism evidence="1 2">
    <name type="scientific">Nephila pilipes</name>
    <name type="common">Giant wood spider</name>
    <name type="synonym">Nephila maculata</name>
    <dbReference type="NCBI Taxonomy" id="299642"/>
    <lineage>
        <taxon>Eukaryota</taxon>
        <taxon>Metazoa</taxon>
        <taxon>Ecdysozoa</taxon>
        <taxon>Arthropoda</taxon>
        <taxon>Chelicerata</taxon>
        <taxon>Arachnida</taxon>
        <taxon>Araneae</taxon>
        <taxon>Araneomorphae</taxon>
        <taxon>Entelegynae</taxon>
        <taxon>Araneoidea</taxon>
        <taxon>Nephilidae</taxon>
        <taxon>Nephila</taxon>
    </lineage>
</organism>
<dbReference type="Proteomes" id="UP000887013">
    <property type="component" value="Unassembled WGS sequence"/>
</dbReference>
<dbReference type="AlphaFoldDB" id="A0A8X6PJX2"/>
<evidence type="ECO:0000313" key="2">
    <source>
        <dbReference type="Proteomes" id="UP000887013"/>
    </source>
</evidence>
<proteinExistence type="predicted"/>
<name>A0A8X6PJX2_NEPPI</name>
<gene>
    <name evidence="1" type="ORF">NPIL_640591</name>
</gene>
<evidence type="ECO:0000313" key="1">
    <source>
        <dbReference type="EMBL" id="GFT74973.1"/>
    </source>
</evidence>
<sequence length="81" mass="8590">MLLFLSSQTLIVSGFASSRFFEHPEKLAGCGAPQRAQLAGVSIVFLQSLVIWLPAHLSHLECGCSIGYDGKSPGICNIAQA</sequence>
<dbReference type="EMBL" id="BMAW01070763">
    <property type="protein sequence ID" value="GFT74973.1"/>
    <property type="molecule type" value="Genomic_DNA"/>
</dbReference>
<accession>A0A8X6PJX2</accession>
<keyword evidence="2" id="KW-1185">Reference proteome</keyword>
<reference evidence="1" key="1">
    <citation type="submission" date="2020-08" db="EMBL/GenBank/DDBJ databases">
        <title>Multicomponent nature underlies the extraordinary mechanical properties of spider dragline silk.</title>
        <authorList>
            <person name="Kono N."/>
            <person name="Nakamura H."/>
            <person name="Mori M."/>
            <person name="Yoshida Y."/>
            <person name="Ohtoshi R."/>
            <person name="Malay A.D."/>
            <person name="Moran D.A.P."/>
            <person name="Tomita M."/>
            <person name="Numata K."/>
            <person name="Arakawa K."/>
        </authorList>
    </citation>
    <scope>NUCLEOTIDE SEQUENCE</scope>
</reference>
<protein>
    <submittedName>
        <fullName evidence="1">Uncharacterized protein</fullName>
    </submittedName>
</protein>